<evidence type="ECO:0000256" key="3">
    <source>
        <dbReference type="ARBA" id="ARBA00023163"/>
    </source>
</evidence>
<dbReference type="Pfam" id="PF00196">
    <property type="entry name" value="GerE"/>
    <property type="match status" value="1"/>
</dbReference>
<gene>
    <name evidence="6" type="ORF">RS82_00675</name>
</gene>
<proteinExistence type="predicted"/>
<dbReference type="AlphaFoldDB" id="A0A0M2HIU6"/>
<dbReference type="PANTHER" id="PTHR44688">
    <property type="entry name" value="DNA-BINDING TRANSCRIPTIONAL ACTIVATOR DEVR_DOSR"/>
    <property type="match status" value="1"/>
</dbReference>
<organism evidence="6 7">
    <name type="scientific">Microbacterium trichothecenolyticum</name>
    <name type="common">Aureobacterium trichothecenolyticum</name>
    <dbReference type="NCBI Taxonomy" id="69370"/>
    <lineage>
        <taxon>Bacteria</taxon>
        <taxon>Bacillati</taxon>
        <taxon>Actinomycetota</taxon>
        <taxon>Actinomycetes</taxon>
        <taxon>Micrococcales</taxon>
        <taxon>Microbacteriaceae</taxon>
        <taxon>Microbacterium</taxon>
    </lineage>
</organism>
<protein>
    <submittedName>
        <fullName evidence="6">Transcriptional regulator NarP</fullName>
    </submittedName>
</protein>
<keyword evidence="2" id="KW-0238">DNA-binding</keyword>
<name>A0A0M2HIU6_MICTR</name>
<evidence type="ECO:0000313" key="7">
    <source>
        <dbReference type="Proteomes" id="UP000034098"/>
    </source>
</evidence>
<dbReference type="PATRIC" id="fig|69370.6.peg.698"/>
<evidence type="ECO:0000256" key="2">
    <source>
        <dbReference type="ARBA" id="ARBA00023125"/>
    </source>
</evidence>
<dbReference type="GO" id="GO:0003677">
    <property type="term" value="F:DNA binding"/>
    <property type="evidence" value="ECO:0007669"/>
    <property type="project" value="UniProtKB-KW"/>
</dbReference>
<dbReference type="PANTHER" id="PTHR44688:SF16">
    <property type="entry name" value="DNA-BINDING TRANSCRIPTIONAL ACTIVATOR DEVR_DOSR"/>
    <property type="match status" value="1"/>
</dbReference>
<dbReference type="PRINTS" id="PR00038">
    <property type="entry name" value="HTHLUXR"/>
</dbReference>
<dbReference type="SUPFAM" id="SSF46894">
    <property type="entry name" value="C-terminal effector domain of the bipartite response regulators"/>
    <property type="match status" value="1"/>
</dbReference>
<dbReference type="InterPro" id="IPR000792">
    <property type="entry name" value="Tscrpt_reg_LuxR_C"/>
</dbReference>
<dbReference type="InterPro" id="IPR036388">
    <property type="entry name" value="WH-like_DNA-bd_sf"/>
</dbReference>
<sequence>MAPGSGPDAIHDGRTEGMSQKQVATEMGISIKTVGAHMQNVLGTLDVHSRMEAVARAARASATSEA</sequence>
<evidence type="ECO:0000259" key="5">
    <source>
        <dbReference type="PROSITE" id="PS50043"/>
    </source>
</evidence>
<keyword evidence="3" id="KW-0804">Transcription</keyword>
<dbReference type="GO" id="GO:0006355">
    <property type="term" value="P:regulation of DNA-templated transcription"/>
    <property type="evidence" value="ECO:0007669"/>
    <property type="project" value="InterPro"/>
</dbReference>
<accession>A0A0M2HIU6</accession>
<comment type="caution">
    <text evidence="6">The sequence shown here is derived from an EMBL/GenBank/DDBJ whole genome shotgun (WGS) entry which is preliminary data.</text>
</comment>
<dbReference type="OrthoDB" id="9808843at2"/>
<evidence type="ECO:0000313" key="6">
    <source>
        <dbReference type="EMBL" id="KJL44717.1"/>
    </source>
</evidence>
<feature type="region of interest" description="Disordered" evidence="4">
    <location>
        <begin position="1"/>
        <end position="22"/>
    </location>
</feature>
<keyword evidence="1" id="KW-0805">Transcription regulation</keyword>
<evidence type="ECO:0000256" key="1">
    <source>
        <dbReference type="ARBA" id="ARBA00023015"/>
    </source>
</evidence>
<dbReference type="PROSITE" id="PS50043">
    <property type="entry name" value="HTH_LUXR_2"/>
    <property type="match status" value="1"/>
</dbReference>
<dbReference type="InterPro" id="IPR016032">
    <property type="entry name" value="Sig_transdc_resp-reg_C-effctor"/>
</dbReference>
<dbReference type="SMART" id="SM00421">
    <property type="entry name" value="HTH_LUXR"/>
    <property type="match status" value="1"/>
</dbReference>
<keyword evidence="7" id="KW-1185">Reference proteome</keyword>
<dbReference type="EMBL" id="JYJA01000024">
    <property type="protein sequence ID" value="KJL44717.1"/>
    <property type="molecule type" value="Genomic_DNA"/>
</dbReference>
<dbReference type="Proteomes" id="UP000034098">
    <property type="component" value="Unassembled WGS sequence"/>
</dbReference>
<dbReference type="Gene3D" id="1.10.10.10">
    <property type="entry name" value="Winged helix-like DNA-binding domain superfamily/Winged helix DNA-binding domain"/>
    <property type="match status" value="1"/>
</dbReference>
<evidence type="ECO:0000256" key="4">
    <source>
        <dbReference type="SAM" id="MobiDB-lite"/>
    </source>
</evidence>
<feature type="domain" description="HTH luxR-type" evidence="5">
    <location>
        <begin position="1"/>
        <end position="61"/>
    </location>
</feature>
<dbReference type="CDD" id="cd06170">
    <property type="entry name" value="LuxR_C_like"/>
    <property type="match status" value="1"/>
</dbReference>
<reference evidence="6 7" key="1">
    <citation type="submission" date="2015-02" db="EMBL/GenBank/DDBJ databases">
        <title>Draft genome sequences of ten Microbacterium spp. with emphasis on heavy metal contaminated environments.</title>
        <authorList>
            <person name="Corretto E."/>
        </authorList>
    </citation>
    <scope>NUCLEOTIDE SEQUENCE [LARGE SCALE GENOMIC DNA]</scope>
    <source>
        <strain evidence="6 7">DSM 8608</strain>
    </source>
</reference>